<comment type="caution">
    <text evidence="3">The sequence shown here is derived from an EMBL/GenBank/DDBJ whole genome shotgun (WGS) entry which is preliminary data.</text>
</comment>
<dbReference type="GeneID" id="89587691"/>
<sequence>MGLKYSSADSSNLIQALTSNLRSGAEAVNQLKSGSQKVVAAIDGKTLSGAAYTAGKGLFSELIIPTITRVTTAIDSIEQDLQKYQSADQVISSEGYLDEDNLNQQIAIKKSMKLSVDAAAVIAKTLSRNNPVAKVLDSLFEFQRNLGRMSNDLQEGIRDLEKKLQKLQQFSAETSGLFGDSLSDMKIAMQGVMVLNATIVNSDGSYTLPDGVEKNWFTSLQDAGKVGEMEDKAKNTAIKELNDLFSKNPAAAIEKIKNNDRLFGYVIAALDKFPKGLQDAALGIFIAQERWNQLPKNIAKSILNNPKFGLYVGKMSLDNQAKVYGNLLHLSDKGWDVLAPLGYVTSILSHSQVELKSLQVQKLV</sequence>
<gene>
    <name evidence="3" type="ORF">IV74_GL000745</name>
</gene>
<dbReference type="Pfam" id="PF04740">
    <property type="entry name" value="LXG"/>
    <property type="match status" value="1"/>
</dbReference>
<dbReference type="InterPro" id="IPR006829">
    <property type="entry name" value="LXG_dom"/>
</dbReference>
<protein>
    <recommendedName>
        <fullName evidence="2">LXG domain-containing protein</fullName>
    </recommendedName>
</protein>
<accession>A0A0R2HW09</accession>
<dbReference type="AlphaFoldDB" id="A0A0R2HW09"/>
<dbReference type="RefSeq" id="WP_201785269.1">
    <property type="nucleotide sequence ID" value="NZ_JQBS01000018.1"/>
</dbReference>
<evidence type="ECO:0000313" key="4">
    <source>
        <dbReference type="Proteomes" id="UP000051658"/>
    </source>
</evidence>
<dbReference type="eggNOG" id="ENOG5033U9Q">
    <property type="taxonomic scope" value="Bacteria"/>
</dbReference>
<dbReference type="PROSITE" id="PS51756">
    <property type="entry name" value="LXG"/>
    <property type="match status" value="1"/>
</dbReference>
<dbReference type="EMBL" id="JQBS01000018">
    <property type="protein sequence ID" value="KRN56744.1"/>
    <property type="molecule type" value="Genomic_DNA"/>
</dbReference>
<reference evidence="3 4" key="1">
    <citation type="journal article" date="2015" name="Genome Announc.">
        <title>Expanding the biotechnology potential of lactobacilli through comparative genomics of 213 strains and associated genera.</title>
        <authorList>
            <person name="Sun Z."/>
            <person name="Harris H.M."/>
            <person name="McCann A."/>
            <person name="Guo C."/>
            <person name="Argimon S."/>
            <person name="Zhang W."/>
            <person name="Yang X."/>
            <person name="Jeffery I.B."/>
            <person name="Cooney J.C."/>
            <person name="Kagawa T.F."/>
            <person name="Liu W."/>
            <person name="Song Y."/>
            <person name="Salvetti E."/>
            <person name="Wrobel A."/>
            <person name="Rasinkangas P."/>
            <person name="Parkhill J."/>
            <person name="Rea M.C."/>
            <person name="O'Sullivan O."/>
            <person name="Ritari J."/>
            <person name="Douillard F.P."/>
            <person name="Paul Ross R."/>
            <person name="Yang R."/>
            <person name="Briner A.E."/>
            <person name="Felis G.E."/>
            <person name="de Vos W.M."/>
            <person name="Barrangou R."/>
            <person name="Klaenhammer T.R."/>
            <person name="Caufield P.W."/>
            <person name="Cui Y."/>
            <person name="Zhang H."/>
            <person name="O'Toole P.W."/>
        </authorList>
    </citation>
    <scope>NUCLEOTIDE SEQUENCE [LARGE SCALE GENOMIC DNA]</scope>
    <source>
        <strain evidence="3 4">DSM 20623</strain>
    </source>
</reference>
<evidence type="ECO:0000259" key="2">
    <source>
        <dbReference type="PROSITE" id="PS51756"/>
    </source>
</evidence>
<organism evidence="3 4">
    <name type="scientific">Carnobacterium divergens DSM 20623</name>
    <dbReference type="NCBI Taxonomy" id="1449336"/>
    <lineage>
        <taxon>Bacteria</taxon>
        <taxon>Bacillati</taxon>
        <taxon>Bacillota</taxon>
        <taxon>Bacilli</taxon>
        <taxon>Lactobacillales</taxon>
        <taxon>Carnobacteriaceae</taxon>
        <taxon>Carnobacterium</taxon>
    </lineage>
</organism>
<name>A0A0R2HW09_CARDV</name>
<evidence type="ECO:0000313" key="3">
    <source>
        <dbReference type="EMBL" id="KRN56744.1"/>
    </source>
</evidence>
<keyword evidence="4" id="KW-1185">Reference proteome</keyword>
<evidence type="ECO:0000256" key="1">
    <source>
        <dbReference type="ARBA" id="ARBA00034117"/>
    </source>
</evidence>
<comment type="similarity">
    <text evidence="1">In the N-terminal section; belongs to the LXG family.</text>
</comment>
<feature type="domain" description="LXG" evidence="2">
    <location>
        <begin position="1"/>
        <end position="237"/>
    </location>
</feature>
<proteinExistence type="inferred from homology"/>
<dbReference type="PATRIC" id="fig|1449336.4.peg.762"/>
<dbReference type="Proteomes" id="UP000051658">
    <property type="component" value="Unassembled WGS sequence"/>
</dbReference>